<feature type="transmembrane region" description="Helical" evidence="1">
    <location>
        <begin position="359"/>
        <end position="380"/>
    </location>
</feature>
<evidence type="ECO:0000313" key="4">
    <source>
        <dbReference type="Proteomes" id="UP000481153"/>
    </source>
</evidence>
<accession>A0A6G0WFE3</accession>
<keyword evidence="2" id="KW-0732">Signal</keyword>
<feature type="chain" id="PRO_5026003499" evidence="2">
    <location>
        <begin position="21"/>
        <end position="573"/>
    </location>
</feature>
<feature type="transmembrane region" description="Helical" evidence="1">
    <location>
        <begin position="185"/>
        <end position="203"/>
    </location>
</feature>
<reference evidence="3 4" key="1">
    <citation type="submission" date="2019-07" db="EMBL/GenBank/DDBJ databases">
        <title>Genomics analysis of Aphanomyces spp. identifies a new class of oomycete effector associated with host adaptation.</title>
        <authorList>
            <person name="Gaulin E."/>
        </authorList>
    </citation>
    <scope>NUCLEOTIDE SEQUENCE [LARGE SCALE GENOMIC DNA]</scope>
    <source>
        <strain evidence="3 4">ATCC 201684</strain>
    </source>
</reference>
<keyword evidence="1" id="KW-1133">Transmembrane helix</keyword>
<feature type="transmembrane region" description="Helical" evidence="1">
    <location>
        <begin position="272"/>
        <end position="295"/>
    </location>
</feature>
<feature type="transmembrane region" description="Helical" evidence="1">
    <location>
        <begin position="315"/>
        <end position="339"/>
    </location>
</feature>
<feature type="transmembrane region" description="Helical" evidence="1">
    <location>
        <begin position="98"/>
        <end position="122"/>
    </location>
</feature>
<evidence type="ECO:0000256" key="2">
    <source>
        <dbReference type="SAM" id="SignalP"/>
    </source>
</evidence>
<evidence type="ECO:0000313" key="3">
    <source>
        <dbReference type="EMBL" id="KAF0726082.1"/>
    </source>
</evidence>
<organism evidence="3 4">
    <name type="scientific">Aphanomyces euteiches</name>
    <dbReference type="NCBI Taxonomy" id="100861"/>
    <lineage>
        <taxon>Eukaryota</taxon>
        <taxon>Sar</taxon>
        <taxon>Stramenopiles</taxon>
        <taxon>Oomycota</taxon>
        <taxon>Saprolegniomycetes</taxon>
        <taxon>Saprolegniales</taxon>
        <taxon>Verrucalvaceae</taxon>
        <taxon>Aphanomyces</taxon>
    </lineage>
</organism>
<dbReference type="AlphaFoldDB" id="A0A6G0WFE3"/>
<proteinExistence type="predicted"/>
<dbReference type="EMBL" id="VJMJ01000226">
    <property type="protein sequence ID" value="KAF0726082.1"/>
    <property type="molecule type" value="Genomic_DNA"/>
</dbReference>
<keyword evidence="4" id="KW-1185">Reference proteome</keyword>
<dbReference type="VEuPathDB" id="FungiDB:AeMF1_010734"/>
<gene>
    <name evidence="3" type="ORF">Ae201684_015595</name>
</gene>
<evidence type="ECO:0000256" key="1">
    <source>
        <dbReference type="SAM" id="Phobius"/>
    </source>
</evidence>
<keyword evidence="1" id="KW-0472">Membrane</keyword>
<feature type="transmembrane region" description="Helical" evidence="1">
    <location>
        <begin position="242"/>
        <end position="260"/>
    </location>
</feature>
<comment type="caution">
    <text evidence="3">The sequence shown here is derived from an EMBL/GenBank/DDBJ whole genome shotgun (WGS) entry which is preliminary data.</text>
</comment>
<sequence>MSLAYTGLFVLKFASTPLFAYLTEPLPWSVPERTLTTWDSFDAFNNATFSYLASLYNSHTMPDATNVCRFDSATITFVARHVLELPVTSVPSTSSMTYLVQIPGAMFFSPGLLQFVSTFLSANATTRRTSRLSQCQRNYYFGVVSSDSCIWLDPLPVVESSSKDLYMAYYGTYVWEGASWSWFKVTFRCLLTIYILTVLWRRYCSHYQSLLVGLREIGLGDQYSRYEVIVGDPTYLILSNPLVSLVMVVDIVLGPAYITWSILRVCQFQDLLALFLGCFYSSRYVWCGYLAMRILSYAVHLRGWESKFTPIDPGVLGLGAFLYGGPVMTLFGSTSLMVLFHATWKLFLPSEPHIDTIEIAAGMVTGFFVMAGLPVVYSLAAQQLSKCQPQLFRCMRGSSARLASLGSTIRRKQSDLMSQTMPTAAAVVPKAARLRHPSWVGEINQTYIHSRRSFNDAKNRVLFAIMRRISPEPVHQIGGSLHHLYDRSPQYRRVPLFSCRAADCFVLCYLPDGMAHLQIRLSFLDCLDTRRNDPPMAIAICTTQHNAYHATCNVLKCATFEPKLASTMCILMT</sequence>
<name>A0A6G0WFE3_9STRA</name>
<dbReference type="VEuPathDB" id="FungiDB:AeMF1_010733"/>
<feature type="signal peptide" evidence="2">
    <location>
        <begin position="1"/>
        <end position="20"/>
    </location>
</feature>
<keyword evidence="1" id="KW-0812">Transmembrane</keyword>
<protein>
    <submittedName>
        <fullName evidence="3">Uncharacterized protein</fullName>
    </submittedName>
</protein>
<dbReference type="Proteomes" id="UP000481153">
    <property type="component" value="Unassembled WGS sequence"/>
</dbReference>